<dbReference type="HOGENOM" id="CLU_2510459_0_0_5"/>
<dbReference type="EMBL" id="CP000613">
    <property type="protein sequence ID" value="ACI98214.1"/>
    <property type="molecule type" value="Genomic_DNA"/>
</dbReference>
<accession>B6IRX8</accession>
<name>B6IRX8_RHOCS</name>
<sequence length="85" mass="8896">MSATAFVIETANTTAGIAVADGDGYRFFASHPCYGTLEGRRFASIAAAERAARQREASLAGNGGRRQDSRGQVFRSFGACCGMVA</sequence>
<dbReference type="RefSeq" id="WP_012566005.1">
    <property type="nucleotide sequence ID" value="NC_011420.2"/>
</dbReference>
<evidence type="ECO:0000313" key="1">
    <source>
        <dbReference type="EMBL" id="ACI98214.1"/>
    </source>
</evidence>
<dbReference type="AlphaFoldDB" id="B6IRX8"/>
<gene>
    <name evidence="1" type="ordered locus">RC1_0783</name>
</gene>
<proteinExistence type="predicted"/>
<dbReference type="KEGG" id="rce:RC1_0783"/>
<reference evidence="1 2" key="1">
    <citation type="journal article" date="2010" name="BMC Genomics">
        <title>Metabolic flexibility revealed in the genome of the cyst-forming alpha-1 proteobacterium Rhodospirillum centenum.</title>
        <authorList>
            <person name="Lu Y.K."/>
            <person name="Marden J."/>
            <person name="Han M."/>
            <person name="Swingley W.D."/>
            <person name="Mastrian S.D."/>
            <person name="Chowdhury S.R."/>
            <person name="Hao J."/>
            <person name="Helmy T."/>
            <person name="Kim S."/>
            <person name="Kurdoglu A.A."/>
            <person name="Matthies H.J."/>
            <person name="Rollo D."/>
            <person name="Stothard P."/>
            <person name="Blankenship R.E."/>
            <person name="Bauer C.E."/>
            <person name="Touchman J.W."/>
        </authorList>
    </citation>
    <scope>NUCLEOTIDE SEQUENCE [LARGE SCALE GENOMIC DNA]</scope>
    <source>
        <strain evidence="2">ATCC 51521 / SW</strain>
    </source>
</reference>
<organism evidence="1 2">
    <name type="scientific">Rhodospirillum centenum (strain ATCC 51521 / SW)</name>
    <dbReference type="NCBI Taxonomy" id="414684"/>
    <lineage>
        <taxon>Bacteria</taxon>
        <taxon>Pseudomonadati</taxon>
        <taxon>Pseudomonadota</taxon>
        <taxon>Alphaproteobacteria</taxon>
        <taxon>Rhodospirillales</taxon>
        <taxon>Rhodospirillaceae</taxon>
        <taxon>Rhodospirillum</taxon>
    </lineage>
</organism>
<keyword evidence="2" id="KW-1185">Reference proteome</keyword>
<protein>
    <submittedName>
        <fullName evidence="1">Uncharacterized protein</fullName>
    </submittedName>
</protein>
<dbReference type="Proteomes" id="UP000001591">
    <property type="component" value="Chromosome"/>
</dbReference>
<evidence type="ECO:0000313" key="2">
    <source>
        <dbReference type="Proteomes" id="UP000001591"/>
    </source>
</evidence>
<dbReference type="OrthoDB" id="7584850at2"/>